<gene>
    <name evidence="1" type="ORF">DSO08_02015</name>
</gene>
<evidence type="ECO:0000313" key="2">
    <source>
        <dbReference type="Proteomes" id="UP000315399"/>
    </source>
</evidence>
<protein>
    <submittedName>
        <fullName evidence="1">Uncharacterized protein</fullName>
    </submittedName>
</protein>
<proteinExistence type="predicted"/>
<dbReference type="EMBL" id="QNVH01000011">
    <property type="protein sequence ID" value="TDA39530.1"/>
    <property type="molecule type" value="Genomic_DNA"/>
</dbReference>
<reference evidence="1 2" key="1">
    <citation type="journal article" date="2019" name="Nat. Microbiol.">
        <title>Expanding anaerobic alkane metabolism in the domain of Archaea.</title>
        <authorList>
            <person name="Wang Y."/>
            <person name="Wegener G."/>
            <person name="Hou J."/>
            <person name="Wang F."/>
            <person name="Xiao X."/>
        </authorList>
    </citation>
    <scope>NUCLEOTIDE SEQUENCE [LARGE SCALE GENOMIC DNA]</scope>
    <source>
        <strain evidence="1">WYZ-LMO10</strain>
    </source>
</reference>
<evidence type="ECO:0000313" key="1">
    <source>
        <dbReference type="EMBL" id="TDA39530.1"/>
    </source>
</evidence>
<dbReference type="Proteomes" id="UP000315399">
    <property type="component" value="Unassembled WGS sequence"/>
</dbReference>
<name>A0A523BGB8_9CREN</name>
<accession>A0A523BGB8</accession>
<dbReference type="AlphaFoldDB" id="A0A523BGB8"/>
<organism evidence="1 2">
    <name type="scientific">Thermoproteota archaeon</name>
    <dbReference type="NCBI Taxonomy" id="2056631"/>
    <lineage>
        <taxon>Archaea</taxon>
        <taxon>Thermoproteota</taxon>
    </lineage>
</organism>
<comment type="caution">
    <text evidence="1">The sequence shown here is derived from an EMBL/GenBank/DDBJ whole genome shotgun (WGS) entry which is preliminary data.</text>
</comment>
<sequence>MIKTVTYNMDLGLKAQGKITATPLEDIKLAKVRGRKDMGRGRSLWAIDTTKVNPKVVRTFALEYAVNFSPGGDIRPVPLEPCLARKPPLA</sequence>